<dbReference type="AlphaFoldDB" id="A0A7S0HRW4"/>
<dbReference type="SUPFAM" id="SSF54631">
    <property type="entry name" value="CBS-domain pair"/>
    <property type="match status" value="1"/>
</dbReference>
<feature type="region of interest" description="Disordered" evidence="3">
    <location>
        <begin position="174"/>
        <end position="196"/>
    </location>
</feature>
<dbReference type="PROSITE" id="PS51371">
    <property type="entry name" value="CBS"/>
    <property type="match status" value="1"/>
</dbReference>
<reference evidence="5" key="1">
    <citation type="submission" date="2021-01" db="EMBL/GenBank/DDBJ databases">
        <authorList>
            <person name="Corre E."/>
            <person name="Pelletier E."/>
            <person name="Niang G."/>
            <person name="Scheremetjew M."/>
            <person name="Finn R."/>
            <person name="Kale V."/>
            <person name="Holt S."/>
            <person name="Cochrane G."/>
            <person name="Meng A."/>
            <person name="Brown T."/>
            <person name="Cohen L."/>
        </authorList>
    </citation>
    <scope>NUCLEOTIDE SEQUENCE</scope>
    <source>
        <strain evidence="5">CCMP1374</strain>
    </source>
</reference>
<keyword evidence="1 2" id="KW-0129">CBS domain</keyword>
<evidence type="ECO:0000259" key="4">
    <source>
        <dbReference type="PROSITE" id="PS51371"/>
    </source>
</evidence>
<evidence type="ECO:0000256" key="1">
    <source>
        <dbReference type="ARBA" id="ARBA00023122"/>
    </source>
</evidence>
<feature type="domain" description="CBS" evidence="4">
    <location>
        <begin position="23"/>
        <end position="79"/>
    </location>
</feature>
<dbReference type="InterPro" id="IPR051257">
    <property type="entry name" value="Diverse_CBS-Domain"/>
</dbReference>
<evidence type="ECO:0000256" key="3">
    <source>
        <dbReference type="SAM" id="MobiDB-lite"/>
    </source>
</evidence>
<dbReference type="PANTHER" id="PTHR43080">
    <property type="entry name" value="CBS DOMAIN-CONTAINING PROTEIN CBSX3, MITOCHONDRIAL"/>
    <property type="match status" value="1"/>
</dbReference>
<accession>A0A7S0HRW4</accession>
<evidence type="ECO:0000313" key="5">
    <source>
        <dbReference type="EMBL" id="CAD8493275.1"/>
    </source>
</evidence>
<name>A0A7S0HRW4_9EUKA</name>
<dbReference type="EMBL" id="HBEP01022139">
    <property type="protein sequence ID" value="CAD8493275.1"/>
    <property type="molecule type" value="Transcribed_RNA"/>
</dbReference>
<organism evidence="5">
    <name type="scientific">Phaeocystis antarctica</name>
    <dbReference type="NCBI Taxonomy" id="33657"/>
    <lineage>
        <taxon>Eukaryota</taxon>
        <taxon>Haptista</taxon>
        <taxon>Haptophyta</taxon>
        <taxon>Prymnesiophyceae</taxon>
        <taxon>Phaeocystales</taxon>
        <taxon>Phaeocystaceae</taxon>
        <taxon>Phaeocystis</taxon>
    </lineage>
</organism>
<dbReference type="Gene3D" id="3.10.580.10">
    <property type="entry name" value="CBS-domain"/>
    <property type="match status" value="1"/>
</dbReference>
<dbReference type="InterPro" id="IPR000644">
    <property type="entry name" value="CBS_dom"/>
</dbReference>
<protein>
    <recommendedName>
        <fullName evidence="4">CBS domain-containing protein</fullName>
    </recommendedName>
</protein>
<dbReference type="InterPro" id="IPR046342">
    <property type="entry name" value="CBS_dom_sf"/>
</dbReference>
<dbReference type="PANTHER" id="PTHR43080:SF2">
    <property type="entry name" value="CBS DOMAIN-CONTAINING PROTEIN"/>
    <property type="match status" value="1"/>
</dbReference>
<proteinExistence type="predicted"/>
<dbReference type="Pfam" id="PF00571">
    <property type="entry name" value="CBS"/>
    <property type="match status" value="2"/>
</dbReference>
<sequence>MAFLVIAYGLPLAFRLPMVKDHLSSSVISVDVEDDLKTVAQLLSRNRITGAPVVEDGTVIGILSRNDLLRAICTVPTDASDQAKEESLDKIRGTKVWKVCQDIGKPLSILPEASLLEATKLMTERKFNRLMVKGQYSSMLGIISSTDTVFSLLGCDAASARGIDTSLHKFGNLPSGTRDSSEDAESSAPQDALLAY</sequence>
<evidence type="ECO:0000256" key="2">
    <source>
        <dbReference type="PROSITE-ProRule" id="PRU00703"/>
    </source>
</evidence>
<dbReference type="SMART" id="SM00116">
    <property type="entry name" value="CBS"/>
    <property type="match status" value="2"/>
</dbReference>
<gene>
    <name evidence="5" type="ORF">PANT1444_LOCUS12419</name>
</gene>